<keyword evidence="1" id="KW-0472">Membrane</keyword>
<dbReference type="Proteomes" id="UP000009168">
    <property type="component" value="Unassembled WGS sequence"/>
</dbReference>
<feature type="transmembrane region" description="Helical" evidence="1">
    <location>
        <begin position="30"/>
        <end position="50"/>
    </location>
</feature>
<feature type="transmembrane region" description="Helical" evidence="1">
    <location>
        <begin position="70"/>
        <end position="92"/>
    </location>
</feature>
<keyword evidence="1" id="KW-1133">Transmembrane helix</keyword>
<proteinExistence type="predicted"/>
<protein>
    <submittedName>
        <fullName evidence="2">Transmembrane protein, putative</fullName>
    </submittedName>
</protein>
<gene>
    <name evidence="2" type="ORF">TTHERM_000418058</name>
</gene>
<organism evidence="2 3">
    <name type="scientific">Tetrahymena thermophila (strain SB210)</name>
    <dbReference type="NCBI Taxonomy" id="312017"/>
    <lineage>
        <taxon>Eukaryota</taxon>
        <taxon>Sar</taxon>
        <taxon>Alveolata</taxon>
        <taxon>Ciliophora</taxon>
        <taxon>Intramacronucleata</taxon>
        <taxon>Oligohymenophorea</taxon>
        <taxon>Hymenostomatida</taxon>
        <taxon>Tetrahymenina</taxon>
        <taxon>Tetrahymenidae</taxon>
        <taxon>Tetrahymena</taxon>
    </lineage>
</organism>
<evidence type="ECO:0000313" key="2">
    <source>
        <dbReference type="EMBL" id="EWS76576.1"/>
    </source>
</evidence>
<name>W7XKJ2_TETTS</name>
<sequence>MFNYLLVIASLQSQIKINLAQSIGKYFNNFLNFYSLIYFTYCIQLSAFKIKYKIYIINNSRKAKGKDLKYLKIFSFQNIPYIILVEICFLIKNLKWKFKSEKNKYETCNKNGQKTNDQVLINFKQYVIKANQKQFSKQSCKAEWRNGSAADFQSEGCGFESHLGCHFYFFNLNKKKKCNECTVINIRGNQQKLIVKQLCIVIIRFFIHINLNLANFKINIVSQFAVQNFNINIQNK</sequence>
<keyword evidence="1 2" id="KW-0812">Transmembrane</keyword>
<dbReference type="RefSeq" id="XP_012650862.1">
    <property type="nucleotide sequence ID" value="XM_012795408.1"/>
</dbReference>
<dbReference type="AlphaFoldDB" id="W7XKJ2"/>
<dbReference type="KEGG" id="tet:TTHERM_000418058"/>
<accession>W7XKJ2</accession>
<keyword evidence="3" id="KW-1185">Reference proteome</keyword>
<evidence type="ECO:0000256" key="1">
    <source>
        <dbReference type="SAM" id="Phobius"/>
    </source>
</evidence>
<dbReference type="InParanoid" id="W7XKJ2"/>
<reference evidence="3" key="1">
    <citation type="journal article" date="2006" name="PLoS Biol.">
        <title>Macronuclear genome sequence of the ciliate Tetrahymena thermophila, a model eukaryote.</title>
        <authorList>
            <person name="Eisen J.A."/>
            <person name="Coyne R.S."/>
            <person name="Wu M."/>
            <person name="Wu D."/>
            <person name="Thiagarajan M."/>
            <person name="Wortman J.R."/>
            <person name="Badger J.H."/>
            <person name="Ren Q."/>
            <person name="Amedeo P."/>
            <person name="Jones K.M."/>
            <person name="Tallon L.J."/>
            <person name="Delcher A.L."/>
            <person name="Salzberg S.L."/>
            <person name="Silva J.C."/>
            <person name="Haas B.J."/>
            <person name="Majoros W.H."/>
            <person name="Farzad M."/>
            <person name="Carlton J.M."/>
            <person name="Smith R.K. Jr."/>
            <person name="Garg J."/>
            <person name="Pearlman R.E."/>
            <person name="Karrer K.M."/>
            <person name="Sun L."/>
            <person name="Manning G."/>
            <person name="Elde N.C."/>
            <person name="Turkewitz A.P."/>
            <person name="Asai D.J."/>
            <person name="Wilkes D.E."/>
            <person name="Wang Y."/>
            <person name="Cai H."/>
            <person name="Collins K."/>
            <person name="Stewart B.A."/>
            <person name="Lee S.R."/>
            <person name="Wilamowska K."/>
            <person name="Weinberg Z."/>
            <person name="Ruzzo W.L."/>
            <person name="Wloga D."/>
            <person name="Gaertig J."/>
            <person name="Frankel J."/>
            <person name="Tsao C.-C."/>
            <person name="Gorovsky M.A."/>
            <person name="Keeling P.J."/>
            <person name="Waller R.F."/>
            <person name="Patron N.J."/>
            <person name="Cherry J.M."/>
            <person name="Stover N.A."/>
            <person name="Krieger C.J."/>
            <person name="del Toro C."/>
            <person name="Ryder H.F."/>
            <person name="Williamson S.C."/>
            <person name="Barbeau R.A."/>
            <person name="Hamilton E.P."/>
            <person name="Orias E."/>
        </authorList>
    </citation>
    <scope>NUCLEOTIDE SEQUENCE [LARGE SCALE GENOMIC DNA]</scope>
    <source>
        <strain evidence="3">SB210</strain>
    </source>
</reference>
<dbReference type="EMBL" id="GG662856">
    <property type="protein sequence ID" value="EWS76576.1"/>
    <property type="molecule type" value="Genomic_DNA"/>
</dbReference>
<evidence type="ECO:0000313" key="3">
    <source>
        <dbReference type="Proteomes" id="UP000009168"/>
    </source>
</evidence>
<dbReference type="GeneID" id="24438847"/>